<protein>
    <recommendedName>
        <fullName evidence="4">DUF4430 domain-containing protein</fullName>
    </recommendedName>
</protein>
<evidence type="ECO:0000313" key="3">
    <source>
        <dbReference type="Proteomes" id="UP000810252"/>
    </source>
</evidence>
<accession>A0A9D9EJB8</accession>
<feature type="chain" id="PRO_5039391210" description="DUF4430 domain-containing protein" evidence="1">
    <location>
        <begin position="20"/>
        <end position="142"/>
    </location>
</feature>
<name>A0A9D9EJB8_9BACT</name>
<organism evidence="2 3">
    <name type="scientific">Candidatus Cryptobacteroides merdigallinarum</name>
    <dbReference type="NCBI Taxonomy" id="2840770"/>
    <lineage>
        <taxon>Bacteria</taxon>
        <taxon>Pseudomonadati</taxon>
        <taxon>Bacteroidota</taxon>
        <taxon>Bacteroidia</taxon>
        <taxon>Bacteroidales</taxon>
        <taxon>Candidatus Cryptobacteroides</taxon>
    </lineage>
</organism>
<evidence type="ECO:0000313" key="2">
    <source>
        <dbReference type="EMBL" id="MBO8448579.1"/>
    </source>
</evidence>
<evidence type="ECO:0008006" key="4">
    <source>
        <dbReference type="Google" id="ProtNLM"/>
    </source>
</evidence>
<sequence>MKKLILLVLLTCISFSADAQFFGAFYQADPDAWIDKEPYFACKNSFVYNGWGQNLQNVTAVINGTYVYSFPYVWGYGHYITLGKANGIDFSSGDTVSLYWGNQCIGTWTYKPSSALSEIKIRGGKNTGKILKSAWKYIKRIR</sequence>
<evidence type="ECO:0000256" key="1">
    <source>
        <dbReference type="SAM" id="SignalP"/>
    </source>
</evidence>
<keyword evidence="1" id="KW-0732">Signal</keyword>
<gene>
    <name evidence="2" type="ORF">IAC29_04835</name>
</gene>
<feature type="signal peptide" evidence="1">
    <location>
        <begin position="1"/>
        <end position="19"/>
    </location>
</feature>
<dbReference type="EMBL" id="JADIMQ010000072">
    <property type="protein sequence ID" value="MBO8448579.1"/>
    <property type="molecule type" value="Genomic_DNA"/>
</dbReference>
<proteinExistence type="predicted"/>
<reference evidence="2" key="1">
    <citation type="submission" date="2020-10" db="EMBL/GenBank/DDBJ databases">
        <authorList>
            <person name="Gilroy R."/>
        </authorList>
    </citation>
    <scope>NUCLEOTIDE SEQUENCE</scope>
    <source>
        <strain evidence="2">20514</strain>
    </source>
</reference>
<dbReference type="AlphaFoldDB" id="A0A9D9EJB8"/>
<reference evidence="2" key="2">
    <citation type="journal article" date="2021" name="PeerJ">
        <title>Extensive microbial diversity within the chicken gut microbiome revealed by metagenomics and culture.</title>
        <authorList>
            <person name="Gilroy R."/>
            <person name="Ravi A."/>
            <person name="Getino M."/>
            <person name="Pursley I."/>
            <person name="Horton D.L."/>
            <person name="Alikhan N.F."/>
            <person name="Baker D."/>
            <person name="Gharbi K."/>
            <person name="Hall N."/>
            <person name="Watson M."/>
            <person name="Adriaenssens E.M."/>
            <person name="Foster-Nyarko E."/>
            <person name="Jarju S."/>
            <person name="Secka A."/>
            <person name="Antonio M."/>
            <person name="Oren A."/>
            <person name="Chaudhuri R.R."/>
            <person name="La Ragione R."/>
            <person name="Hildebrand F."/>
            <person name="Pallen M.J."/>
        </authorList>
    </citation>
    <scope>NUCLEOTIDE SEQUENCE</scope>
    <source>
        <strain evidence="2">20514</strain>
    </source>
</reference>
<dbReference type="Proteomes" id="UP000810252">
    <property type="component" value="Unassembled WGS sequence"/>
</dbReference>
<comment type="caution">
    <text evidence="2">The sequence shown here is derived from an EMBL/GenBank/DDBJ whole genome shotgun (WGS) entry which is preliminary data.</text>
</comment>